<accession>A0A1I1GYU3</accession>
<evidence type="ECO:0000313" key="2">
    <source>
        <dbReference type="Proteomes" id="UP000199207"/>
    </source>
</evidence>
<proteinExistence type="predicted"/>
<dbReference type="Proteomes" id="UP000199207">
    <property type="component" value="Unassembled WGS sequence"/>
</dbReference>
<dbReference type="RefSeq" id="WP_175541278.1">
    <property type="nucleotide sequence ID" value="NZ_FOLM01000002.1"/>
</dbReference>
<dbReference type="AlphaFoldDB" id="A0A1I1GYU3"/>
<reference evidence="1 2" key="1">
    <citation type="submission" date="2016-10" db="EMBL/GenBank/DDBJ databases">
        <authorList>
            <person name="de Groot N.N."/>
        </authorList>
    </citation>
    <scope>NUCLEOTIDE SEQUENCE [LARGE SCALE GENOMIC DNA]</scope>
    <source>
        <strain evidence="1 2">CGMCC 4.5739</strain>
    </source>
</reference>
<dbReference type="EMBL" id="FOLM01000002">
    <property type="protein sequence ID" value="SFC16685.1"/>
    <property type="molecule type" value="Genomic_DNA"/>
</dbReference>
<name>A0A1I1GYU3_9ACTN</name>
<dbReference type="STRING" id="910347.SAMN05421773_102180"/>
<protein>
    <submittedName>
        <fullName evidence="1">Uncharacterized protein</fullName>
    </submittedName>
</protein>
<evidence type="ECO:0000313" key="1">
    <source>
        <dbReference type="EMBL" id="SFC16685.1"/>
    </source>
</evidence>
<gene>
    <name evidence="1" type="ORF">SAMN05421773_102180</name>
</gene>
<sequence length="58" mass="6113">MRDSHHETIRKAVSLAAGKAGDEDATAERLRLLGKAADMLARMASGHQHVVSQGAVSC</sequence>
<keyword evidence="2" id="KW-1185">Reference proteome</keyword>
<organism evidence="1 2">
    <name type="scientific">Streptomyces aidingensis</name>
    <dbReference type="NCBI Taxonomy" id="910347"/>
    <lineage>
        <taxon>Bacteria</taxon>
        <taxon>Bacillati</taxon>
        <taxon>Actinomycetota</taxon>
        <taxon>Actinomycetes</taxon>
        <taxon>Kitasatosporales</taxon>
        <taxon>Streptomycetaceae</taxon>
        <taxon>Streptomyces</taxon>
    </lineage>
</organism>